<dbReference type="AlphaFoldDB" id="A0A7R9FBH1"/>
<organism evidence="2">
    <name type="scientific">Timema bartmani</name>
    <dbReference type="NCBI Taxonomy" id="61472"/>
    <lineage>
        <taxon>Eukaryota</taxon>
        <taxon>Metazoa</taxon>
        <taxon>Ecdysozoa</taxon>
        <taxon>Arthropoda</taxon>
        <taxon>Hexapoda</taxon>
        <taxon>Insecta</taxon>
        <taxon>Pterygota</taxon>
        <taxon>Neoptera</taxon>
        <taxon>Polyneoptera</taxon>
        <taxon>Phasmatodea</taxon>
        <taxon>Timematodea</taxon>
        <taxon>Timematoidea</taxon>
        <taxon>Timematidae</taxon>
        <taxon>Timema</taxon>
    </lineage>
</organism>
<dbReference type="EMBL" id="OD575025">
    <property type="protein sequence ID" value="CAD7450386.1"/>
    <property type="molecule type" value="Genomic_DNA"/>
</dbReference>
<proteinExistence type="predicted"/>
<accession>A0A7R9FBH1</accession>
<name>A0A7R9FBH1_9NEOP</name>
<gene>
    <name evidence="2" type="ORF">TBIB3V08_LOCUS12656</name>
</gene>
<protein>
    <recommendedName>
        <fullName evidence="1">Fatty acyl-CoA reductase C-terminal domain-containing protein</fullName>
    </recommendedName>
</protein>
<sequence length="129" mass="15832">MVVYVKKPCCVGTDTHTLFHKHFRLFSFDNLTNVCFGLFRKVYRLFHLCSSTNETFLKMYRKIDKYILAMRYFSTFEWDFNNNKCMSLFNSLSENDKEIFFFDVSTLNYKDYILNSIKWRKKIYLQRIR</sequence>
<dbReference type="Pfam" id="PF03015">
    <property type="entry name" value="Sterile"/>
    <property type="match status" value="1"/>
</dbReference>
<evidence type="ECO:0000313" key="2">
    <source>
        <dbReference type="EMBL" id="CAD7450386.1"/>
    </source>
</evidence>
<evidence type="ECO:0000259" key="1">
    <source>
        <dbReference type="Pfam" id="PF03015"/>
    </source>
</evidence>
<dbReference type="InterPro" id="IPR033640">
    <property type="entry name" value="FAR_C"/>
</dbReference>
<reference evidence="2" key="1">
    <citation type="submission" date="2020-11" db="EMBL/GenBank/DDBJ databases">
        <authorList>
            <person name="Tran Van P."/>
        </authorList>
    </citation>
    <scope>NUCLEOTIDE SEQUENCE</scope>
</reference>
<feature type="domain" description="Fatty acyl-CoA reductase C-terminal" evidence="1">
    <location>
        <begin position="42"/>
        <end position="117"/>
    </location>
</feature>
<dbReference type="CDD" id="cd09071">
    <property type="entry name" value="FAR_C"/>
    <property type="match status" value="1"/>
</dbReference>